<reference evidence="1" key="1">
    <citation type="submission" date="2022-06" db="EMBL/GenBank/DDBJ databases">
        <title>Draft genome sequence of Burkholderia glumae strain GR20004 isolated from rice panicle showing bacterial panicle blight.</title>
        <authorList>
            <person name="Choi S.Y."/>
            <person name="Lee Y.H."/>
        </authorList>
    </citation>
    <scope>NUCLEOTIDE SEQUENCE</scope>
    <source>
        <strain evidence="1">GR20004</strain>
    </source>
</reference>
<accession>A0ABY5B7F5</accession>
<evidence type="ECO:0000313" key="1">
    <source>
        <dbReference type="EMBL" id="USS42832.1"/>
    </source>
</evidence>
<proteinExistence type="predicted"/>
<dbReference type="RefSeq" id="WP_015878170.1">
    <property type="nucleotide sequence ID" value="NZ_CP021075.1"/>
</dbReference>
<dbReference type="Pfam" id="PF07409">
    <property type="entry name" value="GP46"/>
    <property type="match status" value="1"/>
</dbReference>
<keyword evidence="2" id="KW-1185">Reference proteome</keyword>
<protein>
    <submittedName>
        <fullName evidence="1">Phage GP46 family protein</fullName>
    </submittedName>
</protein>
<dbReference type="GeneID" id="45693793"/>
<dbReference type="InterPro" id="IPR010877">
    <property type="entry name" value="Phage_Mu_Gp46"/>
</dbReference>
<dbReference type="EMBL" id="CP099583">
    <property type="protein sequence ID" value="USS42832.1"/>
    <property type="molecule type" value="Genomic_DNA"/>
</dbReference>
<organism evidence="1 2">
    <name type="scientific">Burkholderia glumae</name>
    <name type="common">Pseudomonas glumae</name>
    <dbReference type="NCBI Taxonomy" id="337"/>
    <lineage>
        <taxon>Bacteria</taxon>
        <taxon>Pseudomonadati</taxon>
        <taxon>Pseudomonadota</taxon>
        <taxon>Betaproteobacteria</taxon>
        <taxon>Burkholderiales</taxon>
        <taxon>Burkholderiaceae</taxon>
        <taxon>Burkholderia</taxon>
    </lineage>
</organism>
<name>A0ABY5B7F5_BURGL</name>
<gene>
    <name evidence="1" type="ORF">NFI99_11680</name>
</gene>
<sequence length="204" mass="22685">MKPVQALATMIDILTNSTTSAAALTLPFDWSVVRTGRAGESAWHDYSNPCVAAGHHVQALEIRALKLDDSLCTAVILSLFCDRRADADVILPHNQTDRRGWCGDEFATPATDAPRDESDTWGSHLWLCYVSKSSVDMLERARFAAWESLQWMVRTDVASRVDVIATWTGTGDECLALRPRIYQGESDRPVYDVLWGTTLRRAVA</sequence>
<evidence type="ECO:0000313" key="2">
    <source>
        <dbReference type="Proteomes" id="UP001056386"/>
    </source>
</evidence>
<dbReference type="Proteomes" id="UP001056386">
    <property type="component" value="Chromosome 2"/>
</dbReference>